<keyword evidence="2" id="KW-0238">DNA-binding</keyword>
<dbReference type="PROSITE" id="PS50987">
    <property type="entry name" value="HTH_ARSR_2"/>
    <property type="match status" value="1"/>
</dbReference>
<dbReference type="AlphaFoldDB" id="A0A2A4AHV3"/>
<dbReference type="InterPro" id="IPR036390">
    <property type="entry name" value="WH_DNA-bd_sf"/>
</dbReference>
<gene>
    <name evidence="5" type="ORF">COM45_02940</name>
</gene>
<dbReference type="GO" id="GO:0003700">
    <property type="term" value="F:DNA-binding transcription factor activity"/>
    <property type="evidence" value="ECO:0007669"/>
    <property type="project" value="InterPro"/>
</dbReference>
<sequence>MDEISECCALGGRPLDAAEAQAAATLFKALAQPARLQILSQLAAAGCSPMTVGELAAVSGLSQPTVSHHLKTMADAGLLTRSKSGRVVTHEVSPEVFAELRRILDIGHAGGR</sequence>
<dbReference type="InterPro" id="IPR036388">
    <property type="entry name" value="WH-like_DNA-bd_sf"/>
</dbReference>
<proteinExistence type="predicted"/>
<evidence type="ECO:0000313" key="5">
    <source>
        <dbReference type="EMBL" id="PCC83335.1"/>
    </source>
</evidence>
<feature type="domain" description="HTH arsR-type" evidence="4">
    <location>
        <begin position="15"/>
        <end position="112"/>
    </location>
</feature>
<dbReference type="PRINTS" id="PR00778">
    <property type="entry name" value="HTHARSR"/>
</dbReference>
<dbReference type="Pfam" id="PF01022">
    <property type="entry name" value="HTH_5"/>
    <property type="match status" value="1"/>
</dbReference>
<dbReference type="EMBL" id="NWBP01000011">
    <property type="protein sequence ID" value="PCC83335.1"/>
    <property type="molecule type" value="Genomic_DNA"/>
</dbReference>
<evidence type="ECO:0000259" key="4">
    <source>
        <dbReference type="PROSITE" id="PS50987"/>
    </source>
</evidence>
<evidence type="ECO:0000256" key="2">
    <source>
        <dbReference type="ARBA" id="ARBA00023125"/>
    </source>
</evidence>
<comment type="caution">
    <text evidence="5">The sequence shown here is derived from an EMBL/GenBank/DDBJ whole genome shotgun (WGS) entry which is preliminary data.</text>
</comment>
<dbReference type="Proteomes" id="UP000218690">
    <property type="component" value="Unassembled WGS sequence"/>
</dbReference>
<protein>
    <submittedName>
        <fullName evidence="5">Transcriptional regulator</fullName>
    </submittedName>
</protein>
<evidence type="ECO:0000256" key="1">
    <source>
        <dbReference type="ARBA" id="ARBA00023015"/>
    </source>
</evidence>
<accession>A0A2A4AHV3</accession>
<dbReference type="NCBIfam" id="NF033788">
    <property type="entry name" value="HTH_metalloreg"/>
    <property type="match status" value="1"/>
</dbReference>
<dbReference type="PANTHER" id="PTHR33154">
    <property type="entry name" value="TRANSCRIPTIONAL REGULATOR, ARSR FAMILY"/>
    <property type="match status" value="1"/>
</dbReference>
<dbReference type="CDD" id="cd00090">
    <property type="entry name" value="HTH_ARSR"/>
    <property type="match status" value="1"/>
</dbReference>
<reference evidence="5 6" key="1">
    <citation type="submission" date="2017-09" db="EMBL/GenBank/DDBJ databases">
        <title>Draft Genome Sequence of Corynebacterium accolens AH4003.</title>
        <authorList>
            <person name="Chen Y."/>
            <person name="Oosthuysen W.F."/>
            <person name="Kelley S."/>
            <person name="Horswill A."/>
        </authorList>
    </citation>
    <scope>NUCLEOTIDE SEQUENCE [LARGE SCALE GENOMIC DNA]</scope>
    <source>
        <strain evidence="5 6">AH4003</strain>
    </source>
</reference>
<dbReference type="InterPro" id="IPR011991">
    <property type="entry name" value="ArsR-like_HTH"/>
</dbReference>
<keyword evidence="1" id="KW-0805">Transcription regulation</keyword>
<dbReference type="InterPro" id="IPR051081">
    <property type="entry name" value="HTH_MetalResp_TranReg"/>
</dbReference>
<dbReference type="PANTHER" id="PTHR33154:SF18">
    <property type="entry name" value="ARSENICAL RESISTANCE OPERON REPRESSOR"/>
    <property type="match status" value="1"/>
</dbReference>
<evidence type="ECO:0000313" key="6">
    <source>
        <dbReference type="Proteomes" id="UP000218690"/>
    </source>
</evidence>
<name>A0A2A4AHV3_9CORY</name>
<evidence type="ECO:0000256" key="3">
    <source>
        <dbReference type="ARBA" id="ARBA00023163"/>
    </source>
</evidence>
<dbReference type="GO" id="GO:0003677">
    <property type="term" value="F:DNA binding"/>
    <property type="evidence" value="ECO:0007669"/>
    <property type="project" value="UniProtKB-KW"/>
</dbReference>
<organism evidence="5 6">
    <name type="scientific">Corynebacterium accolens</name>
    <dbReference type="NCBI Taxonomy" id="38284"/>
    <lineage>
        <taxon>Bacteria</taxon>
        <taxon>Bacillati</taxon>
        <taxon>Actinomycetota</taxon>
        <taxon>Actinomycetes</taxon>
        <taxon>Mycobacteriales</taxon>
        <taxon>Corynebacteriaceae</taxon>
        <taxon>Corynebacterium</taxon>
    </lineage>
</organism>
<keyword evidence="3" id="KW-0804">Transcription</keyword>
<dbReference type="InterPro" id="IPR001845">
    <property type="entry name" value="HTH_ArsR_DNA-bd_dom"/>
</dbReference>
<dbReference type="SUPFAM" id="SSF46785">
    <property type="entry name" value="Winged helix' DNA-binding domain"/>
    <property type="match status" value="1"/>
</dbReference>
<dbReference type="SMART" id="SM00418">
    <property type="entry name" value="HTH_ARSR"/>
    <property type="match status" value="1"/>
</dbReference>
<dbReference type="Gene3D" id="1.10.10.10">
    <property type="entry name" value="Winged helix-like DNA-binding domain superfamily/Winged helix DNA-binding domain"/>
    <property type="match status" value="1"/>
</dbReference>